<organism evidence="1 2">
    <name type="scientific">Stephania cephalantha</name>
    <dbReference type="NCBI Taxonomy" id="152367"/>
    <lineage>
        <taxon>Eukaryota</taxon>
        <taxon>Viridiplantae</taxon>
        <taxon>Streptophyta</taxon>
        <taxon>Embryophyta</taxon>
        <taxon>Tracheophyta</taxon>
        <taxon>Spermatophyta</taxon>
        <taxon>Magnoliopsida</taxon>
        <taxon>Ranunculales</taxon>
        <taxon>Menispermaceae</taxon>
        <taxon>Menispermoideae</taxon>
        <taxon>Cissampelideae</taxon>
        <taxon>Stephania</taxon>
    </lineage>
</organism>
<evidence type="ECO:0000313" key="2">
    <source>
        <dbReference type="Proteomes" id="UP001419268"/>
    </source>
</evidence>
<dbReference type="AlphaFoldDB" id="A0AAP0I1C5"/>
<gene>
    <name evidence="1" type="ORF">Scep_021350</name>
</gene>
<sequence length="53" mass="6302">MWIEKLYEAKGVPLPQSPSFDEERRIDLFPRDHTLYQRVGSGYEPVMDLWCSD</sequence>
<reference evidence="1 2" key="1">
    <citation type="submission" date="2024-01" db="EMBL/GenBank/DDBJ databases">
        <title>Genome assemblies of Stephania.</title>
        <authorList>
            <person name="Yang L."/>
        </authorList>
    </citation>
    <scope>NUCLEOTIDE SEQUENCE [LARGE SCALE GENOMIC DNA]</scope>
    <source>
        <strain evidence="1">JXDWG</strain>
        <tissue evidence="1">Leaf</tissue>
    </source>
</reference>
<protein>
    <submittedName>
        <fullName evidence="1">Uncharacterized protein</fullName>
    </submittedName>
</protein>
<name>A0AAP0I1C5_9MAGN</name>
<keyword evidence="2" id="KW-1185">Reference proteome</keyword>
<dbReference type="EMBL" id="JBBNAG010000009">
    <property type="protein sequence ID" value="KAK9104506.1"/>
    <property type="molecule type" value="Genomic_DNA"/>
</dbReference>
<dbReference type="Proteomes" id="UP001419268">
    <property type="component" value="Unassembled WGS sequence"/>
</dbReference>
<comment type="caution">
    <text evidence="1">The sequence shown here is derived from an EMBL/GenBank/DDBJ whole genome shotgun (WGS) entry which is preliminary data.</text>
</comment>
<proteinExistence type="predicted"/>
<evidence type="ECO:0000313" key="1">
    <source>
        <dbReference type="EMBL" id="KAK9104506.1"/>
    </source>
</evidence>
<accession>A0AAP0I1C5</accession>